<accession>A0A9Q9P887</accession>
<evidence type="ECO:0000313" key="2">
    <source>
        <dbReference type="Proteomes" id="UP001062223"/>
    </source>
</evidence>
<gene>
    <name evidence="1" type="ORF">OE229_16315</name>
</gene>
<dbReference type="AlphaFoldDB" id="A0A9Q9P887"/>
<dbReference type="RefSeq" id="WP_262138921.1">
    <property type="nucleotide sequence ID" value="NZ_CP106879.1"/>
</dbReference>
<organism evidence="1 2">
    <name type="scientific">Curtobacterium poinsettiae</name>
    <dbReference type="NCBI Taxonomy" id="159612"/>
    <lineage>
        <taxon>Bacteria</taxon>
        <taxon>Bacillati</taxon>
        <taxon>Actinomycetota</taxon>
        <taxon>Actinomycetes</taxon>
        <taxon>Micrococcales</taxon>
        <taxon>Microbacteriaceae</taxon>
        <taxon>Curtobacterium</taxon>
    </lineage>
</organism>
<reference evidence="1" key="1">
    <citation type="submission" date="2022-09" db="EMBL/GenBank/DDBJ databases">
        <title>Taxonomy of Curtobacterium flaccumfaciens.</title>
        <authorList>
            <person name="Osdaghi E."/>
            <person name="Taghavi S.M."/>
            <person name="Hamidizade M."/>
            <person name="Abachi H."/>
            <person name="Fazliarab A."/>
            <person name="Baeyen S."/>
            <person name="Portier P."/>
            <person name="Van Vaerenbergh J."/>
            <person name="Jacques M.-A."/>
        </authorList>
    </citation>
    <scope>NUCLEOTIDE SEQUENCE</scope>
    <source>
        <strain evidence="1">AGQB46</strain>
    </source>
</reference>
<dbReference type="EMBL" id="CP106879">
    <property type="protein sequence ID" value="UYC80658.1"/>
    <property type="molecule type" value="Genomic_DNA"/>
</dbReference>
<proteinExistence type="predicted"/>
<evidence type="ECO:0000313" key="1">
    <source>
        <dbReference type="EMBL" id="UYC80658.1"/>
    </source>
</evidence>
<dbReference type="KEGG" id="cpoi:OE229_16315"/>
<protein>
    <submittedName>
        <fullName evidence="1">Uncharacterized protein</fullName>
    </submittedName>
</protein>
<sequence>MFKQNATTILRQGKALLTARNACRRIRATAHLQGHTYSTLRRRTAISPLAFAFLWFGVDPSVRSIERTREALGLSVQQVWNAR</sequence>
<dbReference type="Proteomes" id="UP001062223">
    <property type="component" value="Chromosome"/>
</dbReference>
<name>A0A9Q9P887_9MICO</name>